<evidence type="ECO:0000313" key="3">
    <source>
        <dbReference type="Proteomes" id="UP001176961"/>
    </source>
</evidence>
<keyword evidence="1" id="KW-0472">Membrane</keyword>
<sequence>MIGIIFAHQRWAIAVLLILTFLILYISKRERFSFAGTEEAMRILEENELKIRRDIIWTAKGPVTYEEVEQNVFRPNNYKIVEYTFPIPKLDFVEKPSCAKIFGEWLSVANRTSPEIPPKTIEESERNAFLLNGYTHLNQSAYYNDKAKPQSVVWNNIQSMMTSPKQVVGYGEDGLAVHYALKDYPVVNMTGFVIGSLWPWVEVQALRSGAAQVLTVEYQDIKIVGTEKIKYIHPIKFAEDWNVNLEKFDFAVSFSSIEHSGLGRFGDPLDPIGDLREAQKVLCLLKTGGLFYLGLPRGKDTIYYNAHRIYGRMRLAMIMTGFQWLATYRGGNPHPITTTEDDFKEVSDPQDLFVLRKI</sequence>
<keyword evidence="1" id="KW-0812">Transmembrane</keyword>
<evidence type="ECO:0000256" key="1">
    <source>
        <dbReference type="SAM" id="Phobius"/>
    </source>
</evidence>
<gene>
    <name evidence="2" type="ORF">CYNAS_LOCUS18142</name>
</gene>
<dbReference type="Proteomes" id="UP001176961">
    <property type="component" value="Unassembled WGS sequence"/>
</dbReference>
<keyword evidence="3" id="KW-1185">Reference proteome</keyword>
<dbReference type="AlphaFoldDB" id="A0AA36H8Q9"/>
<name>A0AA36H8Q9_CYLNA</name>
<evidence type="ECO:0000313" key="2">
    <source>
        <dbReference type="EMBL" id="CAJ0606159.1"/>
    </source>
</evidence>
<proteinExistence type="predicted"/>
<comment type="caution">
    <text evidence="2">The sequence shown here is derived from an EMBL/GenBank/DDBJ whole genome shotgun (WGS) entry which is preliminary data.</text>
</comment>
<evidence type="ECO:0008006" key="4">
    <source>
        <dbReference type="Google" id="ProtNLM"/>
    </source>
</evidence>
<protein>
    <recommendedName>
        <fullName evidence="4">DUF268 domain-containing protein</fullName>
    </recommendedName>
</protein>
<accession>A0AA36H8Q9</accession>
<reference evidence="2" key="1">
    <citation type="submission" date="2023-07" db="EMBL/GenBank/DDBJ databases">
        <authorList>
            <consortium name="CYATHOMIX"/>
        </authorList>
    </citation>
    <scope>NUCLEOTIDE SEQUENCE</scope>
    <source>
        <strain evidence="2">N/A</strain>
    </source>
</reference>
<dbReference type="InterPro" id="IPR004951">
    <property type="entry name" value="DUF268_CAE_spp"/>
</dbReference>
<dbReference type="EMBL" id="CATQJL010000316">
    <property type="protein sequence ID" value="CAJ0606159.1"/>
    <property type="molecule type" value="Genomic_DNA"/>
</dbReference>
<keyword evidence="1" id="KW-1133">Transmembrane helix</keyword>
<organism evidence="2 3">
    <name type="scientific">Cylicocyclus nassatus</name>
    <name type="common">Nematode worm</name>
    <dbReference type="NCBI Taxonomy" id="53992"/>
    <lineage>
        <taxon>Eukaryota</taxon>
        <taxon>Metazoa</taxon>
        <taxon>Ecdysozoa</taxon>
        <taxon>Nematoda</taxon>
        <taxon>Chromadorea</taxon>
        <taxon>Rhabditida</taxon>
        <taxon>Rhabditina</taxon>
        <taxon>Rhabditomorpha</taxon>
        <taxon>Strongyloidea</taxon>
        <taxon>Strongylidae</taxon>
        <taxon>Cylicocyclus</taxon>
    </lineage>
</organism>
<dbReference type="Pfam" id="PF03269">
    <property type="entry name" value="DUF268"/>
    <property type="match status" value="1"/>
</dbReference>
<feature type="transmembrane region" description="Helical" evidence="1">
    <location>
        <begin position="6"/>
        <end position="26"/>
    </location>
</feature>